<organism evidence="2 3">
    <name type="scientific">Cuscuta epithymum</name>
    <dbReference type="NCBI Taxonomy" id="186058"/>
    <lineage>
        <taxon>Eukaryota</taxon>
        <taxon>Viridiplantae</taxon>
        <taxon>Streptophyta</taxon>
        <taxon>Embryophyta</taxon>
        <taxon>Tracheophyta</taxon>
        <taxon>Spermatophyta</taxon>
        <taxon>Magnoliopsida</taxon>
        <taxon>eudicotyledons</taxon>
        <taxon>Gunneridae</taxon>
        <taxon>Pentapetalae</taxon>
        <taxon>asterids</taxon>
        <taxon>lamiids</taxon>
        <taxon>Solanales</taxon>
        <taxon>Convolvulaceae</taxon>
        <taxon>Cuscuteae</taxon>
        <taxon>Cuscuta</taxon>
        <taxon>Cuscuta subgen. Cuscuta</taxon>
    </lineage>
</organism>
<dbReference type="Proteomes" id="UP001152523">
    <property type="component" value="Unassembled WGS sequence"/>
</dbReference>
<proteinExistence type="predicted"/>
<sequence length="257" mass="29915">MAMAASTLTSSRIVISIIVIASTLTAAAERVRSEEDDHRILKAMMGRCVEIFLNPSSPQPQPDNIVNADEARALTMYSCDQLFTNIGLAAGRFTLPSLHQQFRCGVACNPQGSWLPKLRAFHNITEIPDKDYHALKTVMDSCVVQLLEQKDDEEPEWEWDLEYHENIRFCKGYFGYFLFFYDYEDRLTPEFIHVMRHFEKYYTLDWYPKRILLCLLTTKHSRQDCFHLGEDRTPKYREHILNTPPLLDLITDGIDLK</sequence>
<protein>
    <submittedName>
        <fullName evidence="2">Uncharacterized protein</fullName>
    </submittedName>
</protein>
<evidence type="ECO:0000313" key="3">
    <source>
        <dbReference type="Proteomes" id="UP001152523"/>
    </source>
</evidence>
<evidence type="ECO:0000256" key="1">
    <source>
        <dbReference type="SAM" id="SignalP"/>
    </source>
</evidence>
<dbReference type="AlphaFoldDB" id="A0AAV0CM87"/>
<comment type="caution">
    <text evidence="2">The sequence shown here is derived from an EMBL/GenBank/DDBJ whole genome shotgun (WGS) entry which is preliminary data.</text>
</comment>
<gene>
    <name evidence="2" type="ORF">CEPIT_LOCUS6869</name>
</gene>
<accession>A0AAV0CM87</accession>
<reference evidence="2" key="1">
    <citation type="submission" date="2022-07" db="EMBL/GenBank/DDBJ databases">
        <authorList>
            <person name="Macas J."/>
            <person name="Novak P."/>
            <person name="Neumann P."/>
        </authorList>
    </citation>
    <scope>NUCLEOTIDE SEQUENCE</scope>
</reference>
<evidence type="ECO:0000313" key="2">
    <source>
        <dbReference type="EMBL" id="CAH9079350.1"/>
    </source>
</evidence>
<name>A0AAV0CM87_9ASTE</name>
<feature type="signal peptide" evidence="1">
    <location>
        <begin position="1"/>
        <end position="28"/>
    </location>
</feature>
<dbReference type="EMBL" id="CAMAPF010000033">
    <property type="protein sequence ID" value="CAH9079350.1"/>
    <property type="molecule type" value="Genomic_DNA"/>
</dbReference>
<feature type="chain" id="PRO_5043415251" evidence="1">
    <location>
        <begin position="29"/>
        <end position="257"/>
    </location>
</feature>
<keyword evidence="3" id="KW-1185">Reference proteome</keyword>
<keyword evidence="1" id="KW-0732">Signal</keyword>